<gene>
    <name evidence="2" type="ORF">AB1Y20_001103</name>
</gene>
<reference evidence="2 3" key="1">
    <citation type="journal article" date="2024" name="Science">
        <title>Giant polyketide synthase enzymes in the biosynthesis of giant marine polyether toxins.</title>
        <authorList>
            <person name="Fallon T.R."/>
            <person name="Shende V.V."/>
            <person name="Wierzbicki I.H."/>
            <person name="Pendleton A.L."/>
            <person name="Watervoot N.F."/>
            <person name="Auber R.P."/>
            <person name="Gonzalez D.J."/>
            <person name="Wisecaver J.H."/>
            <person name="Moore B.S."/>
        </authorList>
    </citation>
    <scope>NUCLEOTIDE SEQUENCE [LARGE SCALE GENOMIC DNA]</scope>
    <source>
        <strain evidence="2 3">12B1</strain>
    </source>
</reference>
<name>A0AB34KA31_PRYPA</name>
<proteinExistence type="predicted"/>
<dbReference type="Gene3D" id="3.30.9.10">
    <property type="entry name" value="D-Amino Acid Oxidase, subunit A, domain 2"/>
    <property type="match status" value="1"/>
</dbReference>
<dbReference type="EMBL" id="JBGBPQ010000001">
    <property type="protein sequence ID" value="KAL1530187.1"/>
    <property type="molecule type" value="Genomic_DNA"/>
</dbReference>
<evidence type="ECO:0000313" key="3">
    <source>
        <dbReference type="Proteomes" id="UP001515480"/>
    </source>
</evidence>
<dbReference type="GO" id="GO:0005737">
    <property type="term" value="C:cytoplasm"/>
    <property type="evidence" value="ECO:0007669"/>
    <property type="project" value="TreeGrafter"/>
</dbReference>
<evidence type="ECO:0000313" key="2">
    <source>
        <dbReference type="EMBL" id="KAL1530187.1"/>
    </source>
</evidence>
<dbReference type="PANTHER" id="PTHR13847:SF150">
    <property type="entry name" value="OXIDOREDUCTASE TDA3-RELATED"/>
    <property type="match status" value="1"/>
</dbReference>
<keyword evidence="3" id="KW-1185">Reference proteome</keyword>
<dbReference type="Pfam" id="PF01266">
    <property type="entry name" value="DAO"/>
    <property type="match status" value="1"/>
</dbReference>
<feature type="domain" description="FAD dependent oxidoreductase" evidence="1">
    <location>
        <begin position="2"/>
        <end position="331"/>
    </location>
</feature>
<evidence type="ECO:0000259" key="1">
    <source>
        <dbReference type="Pfam" id="PF01266"/>
    </source>
</evidence>
<dbReference type="PANTHER" id="PTHR13847">
    <property type="entry name" value="SARCOSINE DEHYDROGENASE-RELATED"/>
    <property type="match status" value="1"/>
</dbReference>
<dbReference type="Proteomes" id="UP001515480">
    <property type="component" value="Unassembled WGS sequence"/>
</dbReference>
<dbReference type="InterPro" id="IPR036188">
    <property type="entry name" value="FAD/NAD-bd_sf"/>
</dbReference>
<comment type="caution">
    <text evidence="2">The sequence shown here is derived from an EMBL/GenBank/DDBJ whole genome shotgun (WGS) entry which is preliminary data.</text>
</comment>
<protein>
    <recommendedName>
        <fullName evidence="1">FAD dependent oxidoreductase domain-containing protein</fullName>
    </recommendedName>
</protein>
<dbReference type="InterPro" id="IPR006076">
    <property type="entry name" value="FAD-dep_OxRdtase"/>
</dbReference>
<accession>A0AB34KA31</accession>
<sequence length="351" mass="36790">MVVICGGGIIGTSIAYYLAKRGVVSTVVDRVGICPAASGKAGGFLALDWNDGGPVGPLTRKSFELHAFLAEELNARTDYRRLTCQAISVTGGSRGPPKQAKLQGVEWADLGLVGSRPLGDESTIAQVHPKLLGEALWAEAAKAGCKLRIGQVDGVERSEGRVVGVSVDGEVIPTDKVVIAMGPWSDLASEWLGIPRTYGQKYHSVLMKPERVLSQAVFFQGASDPEVYPRPDGTVYVTGFPDPPGPVRENPGEVEVRADVVAKLTKSMTLVSSELGNAPVVLEQSCYLPCSPDGDPIIGAVPNLVGAYVATGHSCWGILNAPATGLAMSELIIDGHAASVDLTAFSPSRFG</sequence>
<organism evidence="2 3">
    <name type="scientific">Prymnesium parvum</name>
    <name type="common">Toxic golden alga</name>
    <dbReference type="NCBI Taxonomy" id="97485"/>
    <lineage>
        <taxon>Eukaryota</taxon>
        <taxon>Haptista</taxon>
        <taxon>Haptophyta</taxon>
        <taxon>Prymnesiophyceae</taxon>
        <taxon>Prymnesiales</taxon>
        <taxon>Prymnesiaceae</taxon>
        <taxon>Prymnesium</taxon>
    </lineage>
</organism>
<dbReference type="AlphaFoldDB" id="A0AB34KA31"/>
<dbReference type="Gene3D" id="3.50.50.60">
    <property type="entry name" value="FAD/NAD(P)-binding domain"/>
    <property type="match status" value="2"/>
</dbReference>
<dbReference type="SUPFAM" id="SSF51905">
    <property type="entry name" value="FAD/NAD(P)-binding domain"/>
    <property type="match status" value="1"/>
</dbReference>